<dbReference type="GO" id="GO:0010021">
    <property type="term" value="P:amylopectin biosynthetic process"/>
    <property type="evidence" value="ECO:0007669"/>
    <property type="project" value="UniProtKB-ARBA"/>
</dbReference>
<keyword evidence="11" id="KW-0750">Starch biosynthesis</keyword>
<evidence type="ECO:0000256" key="14">
    <source>
        <dbReference type="SAM" id="MobiDB-lite"/>
    </source>
</evidence>
<feature type="region of interest" description="Disordered" evidence="14">
    <location>
        <begin position="93"/>
        <end position="144"/>
    </location>
</feature>
<dbReference type="GO" id="GO:0019252">
    <property type="term" value="P:starch biosynthetic process"/>
    <property type="evidence" value="ECO:0007669"/>
    <property type="project" value="UniProtKB-KW"/>
</dbReference>
<keyword evidence="8" id="KW-0934">Plastid</keyword>
<dbReference type="PANTHER" id="PTHR45825">
    <property type="entry name" value="GRANULE-BOUND STARCH SYNTHASE 1, CHLOROPLASTIC/AMYLOPLASTIC"/>
    <property type="match status" value="1"/>
</dbReference>
<keyword evidence="17" id="KW-1185">Reference proteome</keyword>
<evidence type="ECO:0000256" key="5">
    <source>
        <dbReference type="ARBA" id="ARBA00010281"/>
    </source>
</evidence>
<dbReference type="Pfam" id="PF13692">
    <property type="entry name" value="Glyco_trans_1_4"/>
    <property type="match status" value="1"/>
</dbReference>
<proteinExistence type="inferred from homology"/>
<feature type="compositionally biased region" description="Low complexity" evidence="14">
    <location>
        <begin position="126"/>
        <end position="141"/>
    </location>
</feature>
<evidence type="ECO:0000256" key="11">
    <source>
        <dbReference type="ARBA" id="ARBA00022922"/>
    </source>
</evidence>
<dbReference type="EMBL" id="LGRX02017850">
    <property type="protein sequence ID" value="KAK3260327.1"/>
    <property type="molecule type" value="Genomic_DNA"/>
</dbReference>
<comment type="subcellular location">
    <subcellularLocation>
        <location evidence="3">Plastid</location>
        <location evidence="3">Amyloplast</location>
    </subcellularLocation>
    <subcellularLocation>
        <location evidence="2">Plastid</location>
        <location evidence="2">Chloroplast</location>
    </subcellularLocation>
</comment>
<protein>
    <recommendedName>
        <fullName evidence="6">starch synthase</fullName>
        <ecNumber evidence="6">2.4.1.21</ecNumber>
    </recommendedName>
</protein>
<evidence type="ECO:0000256" key="4">
    <source>
        <dbReference type="ARBA" id="ARBA00004727"/>
    </source>
</evidence>
<keyword evidence="12" id="KW-0809">Transit peptide</keyword>
<evidence type="ECO:0000256" key="10">
    <source>
        <dbReference type="ARBA" id="ARBA00022679"/>
    </source>
</evidence>
<evidence type="ECO:0000256" key="6">
    <source>
        <dbReference type="ARBA" id="ARBA00012588"/>
    </source>
</evidence>
<sequence length="580" mass="63724">MYRCQSIASPKYVIGGSTAKVTARRAIARNIQHLSKRAAIPAGSLPNRRSLKTISALSDDVLAVEDPDEIEKQILALKEENDRLQARLSVVKSKASEEPVPAAAPEGTKKIKDLNHPKIHDQGQEGTSTPAATAATSASGPDKATDLSRADILFRKWQHKEPPKVSSDPLAVVFVTSEVAPWSKTGGLGDVAGALPQALAQRGHRTMVIAPRYQTGKNDELYDAATATGHRIEVWLFGETVSVELYSLYQDGVDYVFVDHPAYRRPGNPYGDENGAYGDNLFRFVLLSLVACEIPLQMELGGYTYGDKCVFVANDWHASLVCVYVAAKYRPHGVYNNARTILAIHNLAHHGTAESSEFPDLGLPNEWYGALEWVFPEHMRQHELDKGEAINPLKGAIVSCDRLLTVSQGYAYEITTPEGGFLLEGLLGSRAHVLNGITNGVDLDEWNPATDKHIPAHYWPGHMDGKAECKKALQKELGLREDPNVPLIGFIGRLDYQKGPDLIQESLDGIMYNDVQLIMLGSGDPAIEEWMGWAEATYSDKFRGWRGFSVPVAHRITAGCDILLMPSRFEPCGLNQLYAM</sequence>
<comment type="pathway">
    <text evidence="4">Glycan biosynthesis; starch biosynthesis.</text>
</comment>
<dbReference type="GO" id="GO:0009011">
    <property type="term" value="F:alpha-1,4-glucan glucosyltransferase (ADP-glucose donor) activity"/>
    <property type="evidence" value="ECO:0007669"/>
    <property type="project" value="UniProtKB-EC"/>
</dbReference>
<gene>
    <name evidence="16" type="ORF">CYMTET_30708</name>
</gene>
<dbReference type="CDD" id="cd03791">
    <property type="entry name" value="GT5_Glycogen_synthase_DULL1-like"/>
    <property type="match status" value="1"/>
</dbReference>
<dbReference type="FunFam" id="3.40.50.2000:FF:000048">
    <property type="entry name" value="Starch synthase, chloroplastic/amyloplastic"/>
    <property type="match status" value="1"/>
</dbReference>
<dbReference type="GO" id="GO:0004373">
    <property type="term" value="F:alpha-1,4-glucan glucosyltransferase (UDP-glucose donor) activity"/>
    <property type="evidence" value="ECO:0007669"/>
    <property type="project" value="InterPro"/>
</dbReference>
<evidence type="ECO:0000256" key="3">
    <source>
        <dbReference type="ARBA" id="ARBA00004602"/>
    </source>
</evidence>
<evidence type="ECO:0000313" key="17">
    <source>
        <dbReference type="Proteomes" id="UP001190700"/>
    </source>
</evidence>
<organism evidence="16 17">
    <name type="scientific">Cymbomonas tetramitiformis</name>
    <dbReference type="NCBI Taxonomy" id="36881"/>
    <lineage>
        <taxon>Eukaryota</taxon>
        <taxon>Viridiplantae</taxon>
        <taxon>Chlorophyta</taxon>
        <taxon>Pyramimonadophyceae</taxon>
        <taxon>Pyramimonadales</taxon>
        <taxon>Pyramimonadaceae</taxon>
        <taxon>Cymbomonas</taxon>
    </lineage>
</organism>
<feature type="non-terminal residue" evidence="16">
    <location>
        <position position="580"/>
    </location>
</feature>
<dbReference type="EC" id="2.4.1.21" evidence="6"/>
<dbReference type="GO" id="GO:0009507">
    <property type="term" value="C:chloroplast"/>
    <property type="evidence" value="ECO:0007669"/>
    <property type="project" value="UniProtKB-SubCell"/>
</dbReference>
<name>A0AAE0KTM9_9CHLO</name>
<dbReference type="InterPro" id="IPR013534">
    <property type="entry name" value="Starch_synth_cat_dom"/>
</dbReference>
<feature type="domain" description="Starch synthase catalytic" evidence="15">
    <location>
        <begin position="172"/>
        <end position="427"/>
    </location>
</feature>
<comment type="similarity">
    <text evidence="5">Belongs to the glycosyltransferase 1 family. Bacterial/plant glycogen synthase subfamily.</text>
</comment>
<accession>A0AAE0KTM9</accession>
<evidence type="ECO:0000256" key="9">
    <source>
        <dbReference type="ARBA" id="ARBA00022676"/>
    </source>
</evidence>
<dbReference type="PANTHER" id="PTHR45825:SF11">
    <property type="entry name" value="ALPHA AMYLASE DOMAIN-CONTAINING PROTEIN"/>
    <property type="match status" value="1"/>
</dbReference>
<feature type="compositionally biased region" description="Basic and acidic residues" evidence="14">
    <location>
        <begin position="107"/>
        <end position="123"/>
    </location>
</feature>
<keyword evidence="9" id="KW-0328">Glycosyltransferase</keyword>
<dbReference type="Pfam" id="PF08323">
    <property type="entry name" value="Glyco_transf_5"/>
    <property type="match status" value="1"/>
</dbReference>
<dbReference type="GO" id="GO:0009501">
    <property type="term" value="C:amyloplast"/>
    <property type="evidence" value="ECO:0007669"/>
    <property type="project" value="UniProtKB-SubCell"/>
</dbReference>
<reference evidence="16 17" key="1">
    <citation type="journal article" date="2015" name="Genome Biol. Evol.">
        <title>Comparative Genomics of a Bacterivorous Green Alga Reveals Evolutionary Causalities and Consequences of Phago-Mixotrophic Mode of Nutrition.</title>
        <authorList>
            <person name="Burns J.A."/>
            <person name="Paasch A."/>
            <person name="Narechania A."/>
            <person name="Kim E."/>
        </authorList>
    </citation>
    <scope>NUCLEOTIDE SEQUENCE [LARGE SCALE GENOMIC DNA]</scope>
    <source>
        <strain evidence="16 17">PLY_AMNH</strain>
    </source>
</reference>
<dbReference type="NCBIfam" id="TIGR02095">
    <property type="entry name" value="glgA"/>
    <property type="match status" value="1"/>
</dbReference>
<evidence type="ECO:0000313" key="16">
    <source>
        <dbReference type="EMBL" id="KAK3260327.1"/>
    </source>
</evidence>
<evidence type="ECO:0000256" key="2">
    <source>
        <dbReference type="ARBA" id="ARBA00004229"/>
    </source>
</evidence>
<evidence type="ECO:0000256" key="1">
    <source>
        <dbReference type="ARBA" id="ARBA00001478"/>
    </source>
</evidence>
<keyword evidence="7" id="KW-0150">Chloroplast</keyword>
<evidence type="ECO:0000256" key="8">
    <source>
        <dbReference type="ARBA" id="ARBA00022640"/>
    </source>
</evidence>
<comment type="catalytic activity">
    <reaction evidence="1">
        <text>[(1-&gt;4)-alpha-D-glucosyl](n) + ADP-alpha-D-glucose = [(1-&gt;4)-alpha-D-glucosyl](n+1) + ADP + H(+)</text>
        <dbReference type="Rhea" id="RHEA:18189"/>
        <dbReference type="Rhea" id="RHEA-COMP:9584"/>
        <dbReference type="Rhea" id="RHEA-COMP:9587"/>
        <dbReference type="ChEBI" id="CHEBI:15378"/>
        <dbReference type="ChEBI" id="CHEBI:15444"/>
        <dbReference type="ChEBI" id="CHEBI:57498"/>
        <dbReference type="ChEBI" id="CHEBI:456216"/>
        <dbReference type="EC" id="2.4.1.21"/>
    </reaction>
</comment>
<evidence type="ECO:0000256" key="12">
    <source>
        <dbReference type="ARBA" id="ARBA00022946"/>
    </source>
</evidence>
<evidence type="ECO:0000256" key="13">
    <source>
        <dbReference type="ARBA" id="ARBA00023234"/>
    </source>
</evidence>
<keyword evidence="10" id="KW-0808">Transferase</keyword>
<evidence type="ECO:0000256" key="7">
    <source>
        <dbReference type="ARBA" id="ARBA00022528"/>
    </source>
</evidence>
<dbReference type="SUPFAM" id="SSF53756">
    <property type="entry name" value="UDP-Glycosyltransferase/glycogen phosphorylase"/>
    <property type="match status" value="1"/>
</dbReference>
<dbReference type="AlphaFoldDB" id="A0AAE0KTM9"/>
<evidence type="ECO:0000259" key="15">
    <source>
        <dbReference type="Pfam" id="PF08323"/>
    </source>
</evidence>
<dbReference type="InterPro" id="IPR011835">
    <property type="entry name" value="GS/SS"/>
</dbReference>
<comment type="caution">
    <text evidence="16">The sequence shown here is derived from an EMBL/GenBank/DDBJ whole genome shotgun (WGS) entry which is preliminary data.</text>
</comment>
<dbReference type="Proteomes" id="UP001190700">
    <property type="component" value="Unassembled WGS sequence"/>
</dbReference>
<keyword evidence="13" id="KW-0035">Amyloplast</keyword>
<dbReference type="Gene3D" id="3.40.50.2000">
    <property type="entry name" value="Glycogen Phosphorylase B"/>
    <property type="match status" value="2"/>
</dbReference>